<evidence type="ECO:0000256" key="8">
    <source>
        <dbReference type="RuleBase" id="RU361270"/>
    </source>
</evidence>
<evidence type="ECO:0000313" key="10">
    <source>
        <dbReference type="EMBL" id="MCP3053645.1"/>
    </source>
</evidence>
<dbReference type="CDD" id="cd05822">
    <property type="entry name" value="TLP_HIUase"/>
    <property type="match status" value="1"/>
</dbReference>
<feature type="binding site" evidence="7">
    <location>
        <position position="12"/>
    </location>
    <ligand>
        <name>substrate</name>
    </ligand>
</feature>
<feature type="binding site" evidence="7">
    <location>
        <position position="51"/>
    </location>
    <ligand>
        <name>substrate</name>
    </ligand>
</feature>
<dbReference type="InterPro" id="IPR023416">
    <property type="entry name" value="Transthyretin/HIU_hydrolase_d"/>
</dbReference>
<evidence type="ECO:0000256" key="3">
    <source>
        <dbReference type="ARBA" id="ARBA00009850"/>
    </source>
</evidence>
<evidence type="ECO:0000259" key="9">
    <source>
        <dbReference type="Pfam" id="PF00576"/>
    </source>
</evidence>
<name>A0A9X2H4J6_9HYPH</name>
<dbReference type="RefSeq" id="WP_253962544.1">
    <property type="nucleotide sequence ID" value="NZ_JALHBS010000002.1"/>
</dbReference>
<organism evidence="10 11">
    <name type="scientific">Aurantimonas marianensis</name>
    <dbReference type="NCBI Taxonomy" id="2920428"/>
    <lineage>
        <taxon>Bacteria</taxon>
        <taxon>Pseudomonadati</taxon>
        <taxon>Pseudomonadota</taxon>
        <taxon>Alphaproteobacteria</taxon>
        <taxon>Hyphomicrobiales</taxon>
        <taxon>Aurantimonadaceae</taxon>
        <taxon>Aurantimonas</taxon>
    </lineage>
</organism>
<comment type="caution">
    <text evidence="10">The sequence shown here is derived from an EMBL/GenBank/DDBJ whole genome shotgun (WGS) entry which is preliminary data.</text>
</comment>
<dbReference type="EC" id="3.5.2.17" evidence="8"/>
<feature type="binding site" evidence="7">
    <location>
        <position position="119"/>
    </location>
    <ligand>
        <name>substrate</name>
    </ligand>
</feature>
<dbReference type="InterPro" id="IPR000895">
    <property type="entry name" value="Transthyretin/HIU_hydrolase"/>
</dbReference>
<evidence type="ECO:0000256" key="2">
    <source>
        <dbReference type="ARBA" id="ARBA00002704"/>
    </source>
</evidence>
<dbReference type="Pfam" id="PF00576">
    <property type="entry name" value="Transthyretin"/>
    <property type="match status" value="1"/>
</dbReference>
<dbReference type="Gene3D" id="2.60.40.180">
    <property type="entry name" value="Transthyretin/hydroxyisourate hydrolase domain"/>
    <property type="match status" value="1"/>
</dbReference>
<evidence type="ECO:0000256" key="7">
    <source>
        <dbReference type="PIRSR" id="PIRSR600895-51"/>
    </source>
</evidence>
<evidence type="ECO:0000313" key="11">
    <source>
        <dbReference type="Proteomes" id="UP001155220"/>
    </source>
</evidence>
<dbReference type="PANTHER" id="PTHR10395:SF7">
    <property type="entry name" value="5-HYDROXYISOURATE HYDROLASE"/>
    <property type="match status" value="1"/>
</dbReference>
<comment type="subunit">
    <text evidence="4 8">Homotetramer.</text>
</comment>
<dbReference type="PROSITE" id="PS00769">
    <property type="entry name" value="TRANSTHYRETIN_2"/>
    <property type="match status" value="1"/>
</dbReference>
<dbReference type="InterPro" id="IPR023418">
    <property type="entry name" value="Thyroxine_BS"/>
</dbReference>
<comment type="function">
    <text evidence="2">Catalyzes the hydrolysis of 5-hydroxyisourate (HIU) to 2-oxo-4-hydroxy-4-carboxy-5-ureidoimidazoline (OHCU).</text>
</comment>
<accession>A0A9X2H4J6</accession>
<comment type="similarity">
    <text evidence="3 8">Belongs to the transthyretin family. 5-hydroxyisourate hydrolase subfamily.</text>
</comment>
<dbReference type="GO" id="GO:0033971">
    <property type="term" value="F:hydroxyisourate hydrolase activity"/>
    <property type="evidence" value="ECO:0007669"/>
    <property type="project" value="UniProtKB-EC"/>
</dbReference>
<dbReference type="Proteomes" id="UP001155220">
    <property type="component" value="Unassembled WGS sequence"/>
</dbReference>
<dbReference type="FunFam" id="2.60.40.180:FF:000005">
    <property type="entry name" value="5-hydroxyisourate hydrolase"/>
    <property type="match status" value="1"/>
</dbReference>
<dbReference type="SUPFAM" id="SSF49472">
    <property type="entry name" value="Transthyretin (synonym: prealbumin)"/>
    <property type="match status" value="1"/>
</dbReference>
<evidence type="ECO:0000256" key="1">
    <source>
        <dbReference type="ARBA" id="ARBA00001043"/>
    </source>
</evidence>
<proteinExistence type="inferred from homology"/>
<comment type="catalytic activity">
    <reaction evidence="1 8">
        <text>5-hydroxyisourate + H2O = 5-hydroxy-2-oxo-4-ureido-2,5-dihydro-1H-imidazole-5-carboxylate + H(+)</text>
        <dbReference type="Rhea" id="RHEA:23736"/>
        <dbReference type="ChEBI" id="CHEBI:15377"/>
        <dbReference type="ChEBI" id="CHEBI:15378"/>
        <dbReference type="ChEBI" id="CHEBI:18072"/>
        <dbReference type="ChEBI" id="CHEBI:58639"/>
        <dbReference type="EC" id="3.5.2.17"/>
    </reaction>
</comment>
<dbReference type="PANTHER" id="PTHR10395">
    <property type="entry name" value="URICASE AND TRANSTHYRETIN-RELATED"/>
    <property type="match status" value="1"/>
</dbReference>
<keyword evidence="5 8" id="KW-0659">Purine metabolism</keyword>
<reference evidence="10" key="1">
    <citation type="submission" date="2022-03" db="EMBL/GenBank/DDBJ databases">
        <title>Aurantimonas Liuensis sp. Nov., isolated from the hadal seawater of the Mariana Trench.</title>
        <authorList>
            <person name="Liu R."/>
        </authorList>
    </citation>
    <scope>NUCLEOTIDE SEQUENCE</scope>
    <source>
        <strain evidence="10">LRZ36</strain>
    </source>
</reference>
<feature type="domain" description="Transthyretin/hydroxyisourate hydrolase" evidence="9">
    <location>
        <begin position="9"/>
        <end position="121"/>
    </location>
</feature>
<dbReference type="InterPro" id="IPR036817">
    <property type="entry name" value="Transthyretin/HIU_hydrolase_sf"/>
</dbReference>
<dbReference type="EMBL" id="JALHBS010000002">
    <property type="protein sequence ID" value="MCP3053645.1"/>
    <property type="molecule type" value="Genomic_DNA"/>
</dbReference>
<evidence type="ECO:0000256" key="5">
    <source>
        <dbReference type="ARBA" id="ARBA00022631"/>
    </source>
</evidence>
<dbReference type="AlphaFoldDB" id="A0A9X2H4J6"/>
<keyword evidence="6 8" id="KW-0378">Hydrolase</keyword>
<sequence length="122" mass="13091">MSEQTAARLTTHVLDTSLGRPASGIAVTLWRLGHGGGREKVAEAVTNADGRCDAPLMAGETFAVGEYELVFAAGTYFDATGRDLPEPKFLSDVVIRFGIADKTHYHVPLLISPFGYSTYRGS</sequence>
<dbReference type="PRINTS" id="PR00189">
    <property type="entry name" value="TRNSTHYRETIN"/>
</dbReference>
<dbReference type="PROSITE" id="PS00768">
    <property type="entry name" value="TRANSTHYRETIN_1"/>
    <property type="match status" value="1"/>
</dbReference>
<keyword evidence="11" id="KW-1185">Reference proteome</keyword>
<evidence type="ECO:0000256" key="4">
    <source>
        <dbReference type="ARBA" id="ARBA00011881"/>
    </source>
</evidence>
<protein>
    <recommendedName>
        <fullName evidence="8">5-hydroxyisourate hydrolase</fullName>
        <shortName evidence="8">HIU hydrolase</shortName>
        <shortName evidence="8">HIUHase</shortName>
        <ecNumber evidence="8">3.5.2.17</ecNumber>
    </recommendedName>
</protein>
<dbReference type="NCBIfam" id="TIGR02962">
    <property type="entry name" value="hdxy_isourate"/>
    <property type="match status" value="1"/>
</dbReference>
<dbReference type="GO" id="GO:0006144">
    <property type="term" value="P:purine nucleobase metabolic process"/>
    <property type="evidence" value="ECO:0007669"/>
    <property type="project" value="UniProtKB-KW"/>
</dbReference>
<gene>
    <name evidence="10" type="primary">uraH</name>
    <name evidence="10" type="ORF">MJ956_00600</name>
</gene>
<dbReference type="InterPro" id="IPR023419">
    <property type="entry name" value="Transthyretin_CS"/>
</dbReference>
<dbReference type="InterPro" id="IPR014306">
    <property type="entry name" value="Hydroxyisourate_hydrolase"/>
</dbReference>
<evidence type="ECO:0000256" key="6">
    <source>
        <dbReference type="ARBA" id="ARBA00022801"/>
    </source>
</evidence>